<feature type="domain" description="Amine oxidase" evidence="3">
    <location>
        <begin position="11"/>
        <end position="275"/>
    </location>
</feature>
<feature type="chain" id="PRO_5010829979" description="Amine oxidase domain-containing protein" evidence="2">
    <location>
        <begin position="18"/>
        <end position="864"/>
    </location>
</feature>
<dbReference type="PANTHER" id="PTHR43675">
    <property type="entry name" value="ARSENITE METHYLTRANSFERASE"/>
    <property type="match status" value="1"/>
</dbReference>
<dbReference type="KEGG" id="smo:SELMODRAFT_186510"/>
<dbReference type="Gramene" id="EFJ06897">
    <property type="protein sequence ID" value="EFJ06897"/>
    <property type="gene ID" value="SELMODRAFT_186510"/>
</dbReference>
<proteinExistence type="predicted"/>
<dbReference type="InterPro" id="IPR029063">
    <property type="entry name" value="SAM-dependent_MTases_sf"/>
</dbReference>
<evidence type="ECO:0000256" key="2">
    <source>
        <dbReference type="SAM" id="SignalP"/>
    </source>
</evidence>
<name>D8QZQ9_SELML</name>
<dbReference type="InterPro" id="IPR026669">
    <property type="entry name" value="Arsenite_MeTrfase-like"/>
</dbReference>
<gene>
    <name evidence="5" type="ORF">SELMODRAFT_166747</name>
    <name evidence="4" type="ORF">SELMODRAFT_186510</name>
</gene>
<dbReference type="FunCoup" id="D8QZQ9">
    <property type="interactions" value="379"/>
</dbReference>
<sequence length="864" mass="97043">MKRIAVIGAGVSGLVAAYTLCKAGCHEVVLYEKENYFGGHARTEDANGIAVDLGFMVFNQVTYPNMVSLFDELGVDMETSDMSFSVSLDGGKGCEWGSTGLAAVFAQKSNLVNPYFLRMIREIVKFQDDVLNYLNKLEQGDDAVDPNQTLGSFLQLHGYSEKFRDCYLIPVCASIWSCSSEQVLGFSAASILTFCRNHHLLQIFGRPQWLTVKDRSIKYVEKIVAELTKMGCELRLGCAVSRISSTEGGVKLILESGEKVVYDTCLVAAHAPDALTLLGETATFDERRLLGAFQYSYSDIYLHRDRALMPKSTAAWSAWNFLGSVQGRVCVTYWLNLLQNLGDTEGKPYLVTLNPPRPPKNLISKWRTGHPVPSPGAATALKELDTIQGARKIWFAGAYQGYGFHEDGLKAGMAAANSLLGAKYQALSNVKQLNFTWCQSQARREVTKFLQKYIVFGKLQFIEAGGTILDFVGKDCDLTSKLRIHHPDFYWKIATRSDLGLAEAYMDGDFTCIDSQNGLLNLLLIIIKNRDWMLKSLKDEKRGWWTPPILTAAFGSAVAYLKHKLRNNSIVNARKNISEHYDLSNEMFSLFLDETMTYSCAIFKGPEEPLKDAQLRKIHHLIDKARIDNSHEVLEIGFGWGSMAVEVVRRTGCKYTGISLSEEQLAFAKQLVTQERLEDKITLKLCDYRCLEGCKKYNRIISCEMMEAVGPEYYDEFFAKCDYLLAEDGLAVIQVITVPEERYDELRRSSEFIKEYIFPGGSLPCLAALTAAMFRASSLCVEHLENIGLHYYQTLMCWRRNFNSKTSEIAKLGFSESFMRKWDYYFIYCAAGFLTCTLGNLQIVFSRSGNAAALGNPYRSFPTA</sequence>
<dbReference type="Gramene" id="EFJ34452">
    <property type="protein sequence ID" value="EFJ34452"/>
    <property type="gene ID" value="SELMODRAFT_166747"/>
</dbReference>
<keyword evidence="2" id="KW-0732">Signal</keyword>
<keyword evidence="1" id="KW-1133">Transmembrane helix</keyword>
<evidence type="ECO:0000313" key="4">
    <source>
        <dbReference type="EMBL" id="EFJ06897.1"/>
    </source>
</evidence>
<organism evidence="6">
    <name type="scientific">Selaginella moellendorffii</name>
    <name type="common">Spikemoss</name>
    <dbReference type="NCBI Taxonomy" id="88036"/>
    <lineage>
        <taxon>Eukaryota</taxon>
        <taxon>Viridiplantae</taxon>
        <taxon>Streptophyta</taxon>
        <taxon>Embryophyta</taxon>
        <taxon>Tracheophyta</taxon>
        <taxon>Lycopodiopsida</taxon>
        <taxon>Selaginellales</taxon>
        <taxon>Selaginellaceae</taxon>
        <taxon>Selaginella</taxon>
    </lineage>
</organism>
<dbReference type="GO" id="GO:0008168">
    <property type="term" value="F:methyltransferase activity"/>
    <property type="evidence" value="ECO:0000318"/>
    <property type="project" value="GO_Central"/>
</dbReference>
<dbReference type="InterPro" id="IPR002937">
    <property type="entry name" value="Amino_oxidase"/>
</dbReference>
<dbReference type="InterPro" id="IPR036188">
    <property type="entry name" value="FAD/NAD-bd_sf"/>
</dbReference>
<dbReference type="EMBL" id="GL377569">
    <property type="protein sequence ID" value="EFJ34452.1"/>
    <property type="molecule type" value="Genomic_DNA"/>
</dbReference>
<dbReference type="OMA" id="RSHCYVK"/>
<dbReference type="SUPFAM" id="SSF51905">
    <property type="entry name" value="FAD/NAD(P)-binding domain"/>
    <property type="match status" value="1"/>
</dbReference>
<keyword evidence="1" id="KW-0472">Membrane</keyword>
<dbReference type="SUPFAM" id="SSF53335">
    <property type="entry name" value="S-adenosyl-L-methionine-dependent methyltransferases"/>
    <property type="match status" value="1"/>
</dbReference>
<feature type="transmembrane region" description="Helical" evidence="1">
    <location>
        <begin position="825"/>
        <end position="845"/>
    </location>
</feature>
<evidence type="ECO:0000313" key="6">
    <source>
        <dbReference type="Proteomes" id="UP000001514"/>
    </source>
</evidence>
<dbReference type="Pfam" id="PF02353">
    <property type="entry name" value="CMAS"/>
    <property type="match status" value="1"/>
</dbReference>
<dbReference type="HOGENOM" id="CLU_008662_2_0_1"/>
<dbReference type="Proteomes" id="UP000001514">
    <property type="component" value="Unassembled WGS sequence"/>
</dbReference>
<keyword evidence="6" id="KW-1185">Reference proteome</keyword>
<dbReference type="Gene3D" id="3.50.50.60">
    <property type="entry name" value="FAD/NAD(P)-binding domain"/>
    <property type="match status" value="1"/>
</dbReference>
<dbReference type="InParanoid" id="D8QZQ9"/>
<dbReference type="EMBL" id="GL377692">
    <property type="protein sequence ID" value="EFJ06897.1"/>
    <property type="molecule type" value="Genomic_DNA"/>
</dbReference>
<dbReference type="Pfam" id="PF01593">
    <property type="entry name" value="Amino_oxidase"/>
    <property type="match status" value="1"/>
</dbReference>
<protein>
    <recommendedName>
        <fullName evidence="3">Amine oxidase domain-containing protein</fullName>
    </recommendedName>
</protein>
<reference evidence="5 6" key="1">
    <citation type="journal article" date="2011" name="Science">
        <title>The Selaginella genome identifies genetic changes associated with the evolution of vascular plants.</title>
        <authorList>
            <person name="Banks J.A."/>
            <person name="Nishiyama T."/>
            <person name="Hasebe M."/>
            <person name="Bowman J.L."/>
            <person name="Gribskov M."/>
            <person name="dePamphilis C."/>
            <person name="Albert V.A."/>
            <person name="Aono N."/>
            <person name="Aoyama T."/>
            <person name="Ambrose B.A."/>
            <person name="Ashton N.W."/>
            <person name="Axtell M.J."/>
            <person name="Barker E."/>
            <person name="Barker M.S."/>
            <person name="Bennetzen J.L."/>
            <person name="Bonawitz N.D."/>
            <person name="Chapple C."/>
            <person name="Cheng C."/>
            <person name="Correa L.G."/>
            <person name="Dacre M."/>
            <person name="DeBarry J."/>
            <person name="Dreyer I."/>
            <person name="Elias M."/>
            <person name="Engstrom E.M."/>
            <person name="Estelle M."/>
            <person name="Feng L."/>
            <person name="Finet C."/>
            <person name="Floyd S.K."/>
            <person name="Frommer W.B."/>
            <person name="Fujita T."/>
            <person name="Gramzow L."/>
            <person name="Gutensohn M."/>
            <person name="Harholt J."/>
            <person name="Hattori M."/>
            <person name="Heyl A."/>
            <person name="Hirai T."/>
            <person name="Hiwatashi Y."/>
            <person name="Ishikawa M."/>
            <person name="Iwata M."/>
            <person name="Karol K.G."/>
            <person name="Koehler B."/>
            <person name="Kolukisaoglu U."/>
            <person name="Kubo M."/>
            <person name="Kurata T."/>
            <person name="Lalonde S."/>
            <person name="Li K."/>
            <person name="Li Y."/>
            <person name="Litt A."/>
            <person name="Lyons E."/>
            <person name="Manning G."/>
            <person name="Maruyama T."/>
            <person name="Michael T.P."/>
            <person name="Mikami K."/>
            <person name="Miyazaki S."/>
            <person name="Morinaga S."/>
            <person name="Murata T."/>
            <person name="Mueller-Roeber B."/>
            <person name="Nelson D.R."/>
            <person name="Obara M."/>
            <person name="Oguri Y."/>
            <person name="Olmstead R.G."/>
            <person name="Onodera N."/>
            <person name="Petersen B.L."/>
            <person name="Pils B."/>
            <person name="Prigge M."/>
            <person name="Rensing S.A."/>
            <person name="Riano-Pachon D.M."/>
            <person name="Roberts A.W."/>
            <person name="Sato Y."/>
            <person name="Scheller H.V."/>
            <person name="Schulz B."/>
            <person name="Schulz C."/>
            <person name="Shakirov E.V."/>
            <person name="Shibagaki N."/>
            <person name="Shinohara N."/>
            <person name="Shippen D.E."/>
            <person name="Soerensen I."/>
            <person name="Sotooka R."/>
            <person name="Sugimoto N."/>
            <person name="Sugita M."/>
            <person name="Sumikawa N."/>
            <person name="Tanurdzic M."/>
            <person name="Theissen G."/>
            <person name="Ulvskov P."/>
            <person name="Wakazuki S."/>
            <person name="Weng J.K."/>
            <person name="Willats W.W."/>
            <person name="Wipf D."/>
            <person name="Wolf P.G."/>
            <person name="Yang L."/>
            <person name="Zimmer A.D."/>
            <person name="Zhu Q."/>
            <person name="Mitros T."/>
            <person name="Hellsten U."/>
            <person name="Loque D."/>
            <person name="Otillar R."/>
            <person name="Salamov A."/>
            <person name="Schmutz J."/>
            <person name="Shapiro H."/>
            <person name="Lindquist E."/>
            <person name="Lucas S."/>
            <person name="Rokhsar D."/>
            <person name="Grigoriev I.V."/>
        </authorList>
    </citation>
    <scope>NUCLEOTIDE SEQUENCE [LARGE SCALE GENOMIC DNA]</scope>
</reference>
<evidence type="ECO:0000313" key="5">
    <source>
        <dbReference type="EMBL" id="EFJ34452.1"/>
    </source>
</evidence>
<feature type="signal peptide" evidence="2">
    <location>
        <begin position="1"/>
        <end position="17"/>
    </location>
</feature>
<dbReference type="GO" id="GO:0016491">
    <property type="term" value="F:oxidoreductase activity"/>
    <property type="evidence" value="ECO:0007669"/>
    <property type="project" value="InterPro"/>
</dbReference>
<dbReference type="KEGG" id="smo:SELMODRAFT_166747"/>
<dbReference type="Gene3D" id="3.40.50.150">
    <property type="entry name" value="Vaccinia Virus protein VP39"/>
    <property type="match status" value="1"/>
</dbReference>
<evidence type="ECO:0000259" key="3">
    <source>
        <dbReference type="Pfam" id="PF01593"/>
    </source>
</evidence>
<dbReference type="CDD" id="cd02440">
    <property type="entry name" value="AdoMet_MTases"/>
    <property type="match status" value="1"/>
</dbReference>
<keyword evidence="1" id="KW-0812">Transmembrane</keyword>
<accession>D8QZQ9</accession>
<dbReference type="AlphaFoldDB" id="D8QZQ9"/>
<dbReference type="OrthoDB" id="5977668at2759"/>
<evidence type="ECO:0000256" key="1">
    <source>
        <dbReference type="SAM" id="Phobius"/>
    </source>
</evidence>
<dbReference type="STRING" id="88036.D8QZQ9"/>
<dbReference type="eggNOG" id="ENOG502QSMW">
    <property type="taxonomic scope" value="Eukaryota"/>
</dbReference>
<dbReference type="PANTHER" id="PTHR43675:SF30">
    <property type="entry name" value="CYCLOPROPANE-FATTY-ACYL-PHOSPHOLIPID SYNTHASE"/>
    <property type="match status" value="1"/>
</dbReference>